<reference evidence="1 2" key="1">
    <citation type="journal article" date="2013" name="Genome Announc.">
        <title>Draft Genome Sequence of the Brazilian Toxic Bloom-Forming Cyanobacterium Microcystis aeruginosa Strain SPC777.</title>
        <authorList>
            <person name="Fiore M.F."/>
            <person name="Alvarenga D.O."/>
            <person name="Varani A.M."/>
            <person name="Hoff-Risseti C."/>
            <person name="Crespim E."/>
            <person name="Ramos R.T."/>
            <person name="Silva A."/>
            <person name="Schaker P.D."/>
            <person name="Heck K."/>
            <person name="Rigonato J."/>
            <person name="Schneider M.P."/>
        </authorList>
    </citation>
    <scope>NUCLEOTIDE SEQUENCE [LARGE SCALE GENOMIC DNA]</scope>
    <source>
        <strain evidence="2">SPC 777</strain>
    </source>
</reference>
<name>S3JBL2_MICAE</name>
<evidence type="ECO:0000313" key="1">
    <source>
        <dbReference type="EMBL" id="EPF21951.1"/>
    </source>
</evidence>
<organism evidence="1 2">
    <name type="scientific">Microcystis aeruginosa SPC777</name>
    <dbReference type="NCBI Taxonomy" id="482300"/>
    <lineage>
        <taxon>Bacteria</taxon>
        <taxon>Bacillati</taxon>
        <taxon>Cyanobacteriota</taxon>
        <taxon>Cyanophyceae</taxon>
        <taxon>Oscillatoriophycideae</taxon>
        <taxon>Chroococcales</taxon>
        <taxon>Microcystaceae</taxon>
        <taxon>Microcystis</taxon>
    </lineage>
</organism>
<dbReference type="AlphaFoldDB" id="S3JBL2"/>
<comment type="caution">
    <text evidence="1">The sequence shown here is derived from an EMBL/GenBank/DDBJ whole genome shotgun (WGS) entry which is preliminary data.</text>
</comment>
<gene>
    <name evidence="1" type="ORF">MAESPC_02239</name>
</gene>
<protein>
    <submittedName>
        <fullName evidence="1">Uncharacterized protein</fullName>
    </submittedName>
</protein>
<dbReference type="Proteomes" id="UP000014617">
    <property type="component" value="Unassembled WGS sequence"/>
</dbReference>
<evidence type="ECO:0000313" key="2">
    <source>
        <dbReference type="Proteomes" id="UP000014617"/>
    </source>
</evidence>
<accession>S3JBL2</accession>
<dbReference type="PATRIC" id="fig|482300.6.peg.2488"/>
<sequence>METNTSGFNTCFWDSAPTLYSLEKLIEWKLDRVVKIRGQYLLSLLAREIN</sequence>
<dbReference type="EMBL" id="ASZQ01000200">
    <property type="protein sequence ID" value="EPF21951.1"/>
    <property type="molecule type" value="Genomic_DNA"/>
</dbReference>
<proteinExistence type="predicted"/>